<dbReference type="STRING" id="933944.AN215_24360"/>
<dbReference type="AlphaFoldDB" id="A0A1E7JGL4"/>
<comment type="caution">
    <text evidence="6">The sequence shown here is derived from an EMBL/GenBank/DDBJ whole genome shotgun (WGS) entry which is preliminary data.</text>
</comment>
<dbReference type="Proteomes" id="UP000176087">
    <property type="component" value="Unassembled WGS sequence"/>
</dbReference>
<keyword evidence="1" id="KW-0805">Transcription regulation</keyword>
<keyword evidence="3" id="KW-0804">Transcription</keyword>
<dbReference type="EMBL" id="LJGT01000041">
    <property type="protein sequence ID" value="OEU85609.1"/>
    <property type="molecule type" value="Genomic_DNA"/>
</dbReference>
<keyword evidence="7" id="KW-1185">Reference proteome</keyword>
<dbReference type="InterPro" id="IPR050204">
    <property type="entry name" value="AraC_XylS_family_regulators"/>
</dbReference>
<dbReference type="InterPro" id="IPR018060">
    <property type="entry name" value="HTH_AraC"/>
</dbReference>
<evidence type="ECO:0000313" key="6">
    <source>
        <dbReference type="EMBL" id="OEU85609.1"/>
    </source>
</evidence>
<dbReference type="PROSITE" id="PS01124">
    <property type="entry name" value="HTH_ARAC_FAMILY_2"/>
    <property type="match status" value="1"/>
</dbReference>
<sequence>MTRFRSSALAARTLTDVEGVRVTDVRCRAPVDPPGAQEAGPLRRLVLPLRGVFSCAGHGTSYLLEPGSAILLEPDEPYRFGHPVEGGDECVVIASAAEVWDEVPAPEAPARQGHRLMLDSRDLLRTALFRAAARRHHDDPHAVRELALLHLGEITFRCGTAGDRPKPVPPSQRRAAHAAAAYIAAHYAEPVPRLLDSAAAAVACSPYHLARAFRAVHGMTLHAYRERLRTAAALKALADGAENLARLATSLGYASHGHFTERLRRAVESPPSRIRDRLRETAGTAPGTKPGRARPD</sequence>
<dbReference type="SUPFAM" id="SSF51215">
    <property type="entry name" value="Regulatory protein AraC"/>
    <property type="match status" value="1"/>
</dbReference>
<evidence type="ECO:0000256" key="3">
    <source>
        <dbReference type="ARBA" id="ARBA00023163"/>
    </source>
</evidence>
<keyword evidence="2" id="KW-0238">DNA-binding</keyword>
<dbReference type="SUPFAM" id="SSF46689">
    <property type="entry name" value="Homeodomain-like"/>
    <property type="match status" value="2"/>
</dbReference>
<feature type="compositionally biased region" description="Basic and acidic residues" evidence="4">
    <location>
        <begin position="265"/>
        <end position="280"/>
    </location>
</feature>
<organism evidence="6 7">
    <name type="scientific">Streptomyces abyssalis</name>
    <dbReference type="NCBI Taxonomy" id="933944"/>
    <lineage>
        <taxon>Bacteria</taxon>
        <taxon>Bacillati</taxon>
        <taxon>Actinomycetota</taxon>
        <taxon>Actinomycetes</taxon>
        <taxon>Kitasatosporales</taxon>
        <taxon>Streptomycetaceae</taxon>
        <taxon>Streptomyces</taxon>
    </lineage>
</organism>
<proteinExistence type="predicted"/>
<dbReference type="InterPro" id="IPR009057">
    <property type="entry name" value="Homeodomain-like_sf"/>
</dbReference>
<feature type="domain" description="HTH araC/xylS-type" evidence="5">
    <location>
        <begin position="177"/>
        <end position="277"/>
    </location>
</feature>
<dbReference type="SMART" id="SM00342">
    <property type="entry name" value="HTH_ARAC"/>
    <property type="match status" value="1"/>
</dbReference>
<feature type="region of interest" description="Disordered" evidence="4">
    <location>
        <begin position="265"/>
        <end position="296"/>
    </location>
</feature>
<dbReference type="Pfam" id="PF12833">
    <property type="entry name" value="HTH_18"/>
    <property type="match status" value="1"/>
</dbReference>
<dbReference type="InterPro" id="IPR037923">
    <property type="entry name" value="HTH-like"/>
</dbReference>
<evidence type="ECO:0000256" key="1">
    <source>
        <dbReference type="ARBA" id="ARBA00023015"/>
    </source>
</evidence>
<dbReference type="Gene3D" id="1.10.10.60">
    <property type="entry name" value="Homeodomain-like"/>
    <property type="match status" value="1"/>
</dbReference>
<evidence type="ECO:0000313" key="7">
    <source>
        <dbReference type="Proteomes" id="UP000176087"/>
    </source>
</evidence>
<dbReference type="PATRIC" id="fig|933944.5.peg.4482"/>
<dbReference type="RefSeq" id="WP_070010995.1">
    <property type="nucleotide sequence ID" value="NZ_LJGS01000039.1"/>
</dbReference>
<protein>
    <recommendedName>
        <fullName evidence="5">HTH araC/xylS-type domain-containing protein</fullName>
    </recommendedName>
</protein>
<evidence type="ECO:0000256" key="2">
    <source>
        <dbReference type="ARBA" id="ARBA00023125"/>
    </source>
</evidence>
<evidence type="ECO:0000256" key="4">
    <source>
        <dbReference type="SAM" id="MobiDB-lite"/>
    </source>
</evidence>
<gene>
    <name evidence="6" type="ORF">AN215_24360</name>
</gene>
<dbReference type="PANTHER" id="PTHR46796">
    <property type="entry name" value="HTH-TYPE TRANSCRIPTIONAL ACTIVATOR RHAS-RELATED"/>
    <property type="match status" value="1"/>
</dbReference>
<accession>A0A1E7JGL4</accession>
<dbReference type="GO" id="GO:0043565">
    <property type="term" value="F:sequence-specific DNA binding"/>
    <property type="evidence" value="ECO:0007669"/>
    <property type="project" value="InterPro"/>
</dbReference>
<dbReference type="GO" id="GO:0003700">
    <property type="term" value="F:DNA-binding transcription factor activity"/>
    <property type="evidence" value="ECO:0007669"/>
    <property type="project" value="InterPro"/>
</dbReference>
<evidence type="ECO:0000259" key="5">
    <source>
        <dbReference type="PROSITE" id="PS01124"/>
    </source>
</evidence>
<reference evidence="6 7" key="1">
    <citation type="journal article" date="2016" name="Front. Microbiol.">
        <title>Comparative Genomics Analysis of Streptomyces Species Reveals Their Adaptation to the Marine Environment and Their Diversity at the Genomic Level.</title>
        <authorList>
            <person name="Tian X."/>
            <person name="Zhang Z."/>
            <person name="Yang T."/>
            <person name="Chen M."/>
            <person name="Li J."/>
            <person name="Chen F."/>
            <person name="Yang J."/>
            <person name="Li W."/>
            <person name="Zhang B."/>
            <person name="Zhang Z."/>
            <person name="Wu J."/>
            <person name="Zhang C."/>
            <person name="Long L."/>
            <person name="Xiao J."/>
        </authorList>
    </citation>
    <scope>NUCLEOTIDE SEQUENCE [LARGE SCALE GENOMIC DNA]</scope>
    <source>
        <strain evidence="6 7">SCSIO 10390</strain>
    </source>
</reference>
<name>A0A1E7JGL4_9ACTN</name>